<evidence type="ECO:0000256" key="9">
    <source>
        <dbReference type="SAM" id="MobiDB-lite"/>
    </source>
</evidence>
<comment type="function">
    <text evidence="8">Part of a membrane-bound complex that couples electron transfer with translocation of ions across the membrane.</text>
</comment>
<dbReference type="GO" id="GO:0046872">
    <property type="term" value="F:metal ion binding"/>
    <property type="evidence" value="ECO:0007669"/>
    <property type="project" value="UniProtKB-KW"/>
</dbReference>
<dbReference type="PANTHER" id="PTHR43034">
    <property type="entry name" value="ION-TRANSLOCATING OXIDOREDUCTASE COMPLEX SUBUNIT C"/>
    <property type="match status" value="1"/>
</dbReference>
<dbReference type="InterPro" id="IPR017900">
    <property type="entry name" value="4Fe4S_Fe_S_CS"/>
</dbReference>
<gene>
    <name evidence="8" type="primary">rnfC</name>
    <name evidence="11" type="ORF">CVT63_01125</name>
</gene>
<dbReference type="Gene3D" id="3.30.70.20">
    <property type="match status" value="1"/>
</dbReference>
<protein>
    <recommendedName>
        <fullName evidence="8">Ion-translocating oxidoreductase complex subunit C</fullName>
        <ecNumber evidence="8">7.-.-.-</ecNumber>
    </recommendedName>
    <alternativeName>
        <fullName evidence="8">Rnf electron transport complex subunit C</fullName>
    </alternativeName>
</protein>
<dbReference type="GO" id="GO:0005886">
    <property type="term" value="C:plasma membrane"/>
    <property type="evidence" value="ECO:0007669"/>
    <property type="project" value="UniProtKB-SubCell"/>
</dbReference>
<evidence type="ECO:0000256" key="3">
    <source>
        <dbReference type="ARBA" id="ARBA00022723"/>
    </source>
</evidence>
<dbReference type="InterPro" id="IPR026902">
    <property type="entry name" value="RnfC_N"/>
</dbReference>
<dbReference type="PANTHER" id="PTHR43034:SF2">
    <property type="entry name" value="ION-TRANSLOCATING OXIDOREDUCTASE COMPLEX SUBUNIT C"/>
    <property type="match status" value="1"/>
</dbReference>
<dbReference type="EMBL" id="PHEX01000006">
    <property type="protein sequence ID" value="PKQ28739.1"/>
    <property type="molecule type" value="Genomic_DNA"/>
</dbReference>
<dbReference type="HAMAP" id="MF_00461">
    <property type="entry name" value="RsxC_RnfC"/>
    <property type="match status" value="1"/>
</dbReference>
<name>A0A2N3G7Q7_9ACTN</name>
<keyword evidence="4 8" id="KW-0677">Repeat</keyword>
<feature type="binding site" evidence="8">
    <location>
        <position position="371"/>
    </location>
    <ligand>
        <name>[4Fe-4S] cluster</name>
        <dbReference type="ChEBI" id="CHEBI:49883"/>
        <label>1</label>
    </ligand>
</feature>
<dbReference type="InterPro" id="IPR011538">
    <property type="entry name" value="Nuo51_FMN-bd"/>
</dbReference>
<dbReference type="Pfam" id="PF12838">
    <property type="entry name" value="Fer4_7"/>
    <property type="match status" value="1"/>
</dbReference>
<proteinExistence type="inferred from homology"/>
<feature type="region of interest" description="Disordered" evidence="9">
    <location>
        <begin position="1"/>
        <end position="22"/>
    </location>
</feature>
<dbReference type="Pfam" id="PF10531">
    <property type="entry name" value="SLBB"/>
    <property type="match status" value="1"/>
</dbReference>
<evidence type="ECO:0000256" key="6">
    <source>
        <dbReference type="ARBA" id="ARBA00023004"/>
    </source>
</evidence>
<evidence type="ECO:0000313" key="11">
    <source>
        <dbReference type="EMBL" id="PKQ28739.1"/>
    </source>
</evidence>
<dbReference type="Gene3D" id="3.40.50.11540">
    <property type="entry name" value="NADH-ubiquinone oxidoreductase 51kDa subunit"/>
    <property type="match status" value="1"/>
</dbReference>
<feature type="binding site" evidence="8">
    <location>
        <position position="410"/>
    </location>
    <ligand>
        <name>[4Fe-4S] cluster</name>
        <dbReference type="ChEBI" id="CHEBI:49883"/>
        <label>2</label>
    </ligand>
</feature>
<dbReference type="Proteomes" id="UP000233654">
    <property type="component" value="Unassembled WGS sequence"/>
</dbReference>
<dbReference type="InterPro" id="IPR010208">
    <property type="entry name" value="Ion_transpt_RnfC/RsxC"/>
</dbReference>
<organism evidence="11 12">
    <name type="scientific">Candidatus Anoxymicrobium japonicum</name>
    <dbReference type="NCBI Taxonomy" id="2013648"/>
    <lineage>
        <taxon>Bacteria</taxon>
        <taxon>Bacillati</taxon>
        <taxon>Actinomycetota</taxon>
        <taxon>Candidatus Geothermincolia</taxon>
        <taxon>Candidatus Geothermincolales</taxon>
        <taxon>Candidatus Anoxymicrobiaceae</taxon>
        <taxon>Candidatus Anoxymicrobium</taxon>
    </lineage>
</organism>
<feature type="domain" description="4Fe-4S ferredoxin-type" evidence="10">
    <location>
        <begin position="355"/>
        <end position="386"/>
    </location>
</feature>
<dbReference type="GO" id="GO:0009055">
    <property type="term" value="F:electron transfer activity"/>
    <property type="evidence" value="ECO:0007669"/>
    <property type="project" value="InterPro"/>
</dbReference>
<keyword evidence="3 8" id="KW-0479">Metal-binding</keyword>
<dbReference type="Pfam" id="PF13375">
    <property type="entry name" value="RnfC_N"/>
    <property type="match status" value="1"/>
</dbReference>
<feature type="binding site" evidence="8">
    <location>
        <position position="368"/>
    </location>
    <ligand>
        <name>[4Fe-4S] cluster</name>
        <dbReference type="ChEBI" id="CHEBI:49883"/>
        <label>1</label>
    </ligand>
</feature>
<feature type="binding site" evidence="8">
    <location>
        <position position="365"/>
    </location>
    <ligand>
        <name>[4Fe-4S] cluster</name>
        <dbReference type="ChEBI" id="CHEBI:49883"/>
        <label>1</label>
    </ligand>
</feature>
<dbReference type="NCBIfam" id="TIGR01945">
    <property type="entry name" value="rnfC"/>
    <property type="match status" value="1"/>
</dbReference>
<evidence type="ECO:0000256" key="5">
    <source>
        <dbReference type="ARBA" id="ARBA00022982"/>
    </source>
</evidence>
<sequence length="437" mass="46028">MELKTFRGGIHPPYQKEATAGKATEDISLPTEVVISMQQHVGAPNQATVKVGDRVEVGQKIGSSEAFISAPAHASVSGTVKAVEERKNFTGASVACVVISVDPGQPGKFTDTRDVSNLTPEQIREIAKEAGLVGLGGAAFPSYVKLAPPKGKSIDTVIINGCECEAFLTCDHRLMLERPDDLIKGLKLMMKAVGAERGIIGIEANKMDAADLLSAKLSGEPGLEVSVLEVKYPEGAEKMLIDAITGRRVPPGKLPSEVGVLVQNAQTAVALYDAAATGKPVIERVITVTGPGIKNPRNINVKVGTPIAHVIEQCGGIIGNPGKVIMGGPMTGFAQKDLSASVVKGTSGIVVLPAEAVEESAEQQCVGCNKCGDVCPMFLMPNFIVKQAKRGRWNLTEKYGANDCFECGCCSYVCPARIRHIAYVRKAKAELAAAAKK</sequence>
<dbReference type="GO" id="GO:0022900">
    <property type="term" value="P:electron transport chain"/>
    <property type="evidence" value="ECO:0007669"/>
    <property type="project" value="UniProtKB-UniRule"/>
</dbReference>
<dbReference type="SUPFAM" id="SSF142019">
    <property type="entry name" value="Nqo1 FMN-binding domain-like"/>
    <property type="match status" value="1"/>
</dbReference>
<evidence type="ECO:0000256" key="4">
    <source>
        <dbReference type="ARBA" id="ARBA00022737"/>
    </source>
</evidence>
<evidence type="ECO:0000256" key="8">
    <source>
        <dbReference type="HAMAP-Rule" id="MF_00461"/>
    </source>
</evidence>
<comment type="subunit">
    <text evidence="8">The complex is composed of six subunits: RnfA, RnfB, RnfC, RnfD, RnfE and RnfG.</text>
</comment>
<dbReference type="AlphaFoldDB" id="A0A2N3G7Q7"/>
<dbReference type="GO" id="GO:0051539">
    <property type="term" value="F:4 iron, 4 sulfur cluster binding"/>
    <property type="evidence" value="ECO:0007669"/>
    <property type="project" value="UniProtKB-KW"/>
</dbReference>
<evidence type="ECO:0000313" key="12">
    <source>
        <dbReference type="Proteomes" id="UP000233654"/>
    </source>
</evidence>
<evidence type="ECO:0000256" key="2">
    <source>
        <dbReference type="ARBA" id="ARBA00022485"/>
    </source>
</evidence>
<dbReference type="InterPro" id="IPR037225">
    <property type="entry name" value="Nuo51_FMN-bd_sf"/>
</dbReference>
<keyword evidence="2 8" id="KW-0004">4Fe-4S</keyword>
<dbReference type="PROSITE" id="PS51379">
    <property type="entry name" value="4FE4S_FER_2"/>
    <property type="match status" value="2"/>
</dbReference>
<evidence type="ECO:0000256" key="7">
    <source>
        <dbReference type="ARBA" id="ARBA00023014"/>
    </source>
</evidence>
<evidence type="ECO:0000256" key="1">
    <source>
        <dbReference type="ARBA" id="ARBA00022448"/>
    </source>
</evidence>
<comment type="cofactor">
    <cofactor evidence="8">
        <name>[4Fe-4S] cluster</name>
        <dbReference type="ChEBI" id="CHEBI:49883"/>
    </cofactor>
    <text evidence="8">Binds 2 [4Fe-4S] clusters per subunit.</text>
</comment>
<keyword evidence="5 8" id="KW-0249">Electron transport</keyword>
<dbReference type="EC" id="7.-.-.-" evidence="8"/>
<dbReference type="NCBIfam" id="NF003454">
    <property type="entry name" value="PRK05035.1"/>
    <property type="match status" value="1"/>
</dbReference>
<comment type="caution">
    <text evidence="11">The sequence shown here is derived from an EMBL/GenBank/DDBJ whole genome shotgun (WGS) entry which is preliminary data.</text>
</comment>
<dbReference type="InterPro" id="IPR019554">
    <property type="entry name" value="Soluble_ligand-bd"/>
</dbReference>
<keyword evidence="6 8" id="KW-0408">Iron</keyword>
<keyword evidence="8" id="KW-0472">Membrane</keyword>
<dbReference type="Pfam" id="PF01512">
    <property type="entry name" value="Complex1_51K"/>
    <property type="match status" value="1"/>
</dbReference>
<keyword evidence="7 8" id="KW-0411">Iron-sulfur</keyword>
<comment type="subcellular location">
    <subcellularLocation>
        <location evidence="8">Cell membrane</location>
        <topology evidence="8">Peripheral membrane protein</topology>
    </subcellularLocation>
</comment>
<feature type="domain" description="4Fe-4S ferredoxin-type" evidence="10">
    <location>
        <begin position="395"/>
        <end position="424"/>
    </location>
</feature>
<dbReference type="InterPro" id="IPR017896">
    <property type="entry name" value="4Fe4S_Fe-S-bd"/>
</dbReference>
<keyword evidence="8" id="KW-1278">Translocase</keyword>
<feature type="binding site" evidence="8">
    <location>
        <position position="375"/>
    </location>
    <ligand>
        <name>[4Fe-4S] cluster</name>
        <dbReference type="ChEBI" id="CHEBI:49883"/>
        <label>2</label>
    </ligand>
</feature>
<reference evidence="11 12" key="1">
    <citation type="journal article" date="2017" name="ISME J.">
        <title>Potential for microbial H2 and metal transformations associated with novel bacteria and archaea in deep terrestrial subsurface sediments.</title>
        <authorList>
            <person name="Hernsdorf A.W."/>
            <person name="Amano Y."/>
            <person name="Miyakawa K."/>
            <person name="Ise K."/>
            <person name="Suzuki Y."/>
            <person name="Anantharaman K."/>
            <person name="Probst A."/>
            <person name="Burstein D."/>
            <person name="Thomas B.C."/>
            <person name="Banfield J.F."/>
        </authorList>
    </citation>
    <scope>NUCLEOTIDE SEQUENCE [LARGE SCALE GENOMIC DNA]</scope>
    <source>
        <strain evidence="11">HGW-Actinobacteria-3</strain>
    </source>
</reference>
<dbReference type="SUPFAM" id="SSF46548">
    <property type="entry name" value="alpha-helical ferredoxin"/>
    <property type="match status" value="1"/>
</dbReference>
<comment type="similarity">
    <text evidence="8">Belongs to the 4Fe4S bacterial-type ferredoxin family. RnfC subfamily.</text>
</comment>
<keyword evidence="8" id="KW-1003">Cell membrane</keyword>
<feature type="binding site" evidence="8">
    <location>
        <position position="404"/>
    </location>
    <ligand>
        <name>[4Fe-4S] cluster</name>
        <dbReference type="ChEBI" id="CHEBI:49883"/>
        <label>2</label>
    </ligand>
</feature>
<evidence type="ECO:0000259" key="10">
    <source>
        <dbReference type="PROSITE" id="PS51379"/>
    </source>
</evidence>
<feature type="binding site" evidence="8">
    <location>
        <position position="414"/>
    </location>
    <ligand>
        <name>[4Fe-4S] cluster</name>
        <dbReference type="ChEBI" id="CHEBI:49883"/>
        <label>1</label>
    </ligand>
</feature>
<keyword evidence="1 8" id="KW-0813">Transport</keyword>
<dbReference type="PROSITE" id="PS00198">
    <property type="entry name" value="4FE4S_FER_1"/>
    <property type="match status" value="2"/>
</dbReference>
<accession>A0A2N3G7Q7</accession>
<feature type="binding site" evidence="8">
    <location>
        <position position="407"/>
    </location>
    <ligand>
        <name>[4Fe-4S] cluster</name>
        <dbReference type="ChEBI" id="CHEBI:49883"/>
        <label>2</label>
    </ligand>
</feature>